<dbReference type="KEGG" id="jre:108986924"/>
<dbReference type="AlphaFoldDB" id="A0A2I4E7A7"/>
<accession>A0A2I4E7A7</accession>
<proteinExistence type="predicted"/>
<evidence type="ECO:0000313" key="1">
    <source>
        <dbReference type="Proteomes" id="UP000235220"/>
    </source>
</evidence>
<dbReference type="RefSeq" id="XP_018815284.1">
    <property type="nucleotide sequence ID" value="XM_018959739.1"/>
</dbReference>
<gene>
    <name evidence="2" type="primary">LOC108986924</name>
</gene>
<dbReference type="PANTHER" id="PTHR33710">
    <property type="entry name" value="BNAC02G09200D PROTEIN"/>
    <property type="match status" value="1"/>
</dbReference>
<reference evidence="2" key="1">
    <citation type="submission" date="2025-08" db="UniProtKB">
        <authorList>
            <consortium name="RefSeq"/>
        </authorList>
    </citation>
    <scope>IDENTIFICATION</scope>
    <source>
        <tissue evidence="2">Leaves</tissue>
    </source>
</reference>
<organism evidence="1 2">
    <name type="scientific">Juglans regia</name>
    <name type="common">English walnut</name>
    <dbReference type="NCBI Taxonomy" id="51240"/>
    <lineage>
        <taxon>Eukaryota</taxon>
        <taxon>Viridiplantae</taxon>
        <taxon>Streptophyta</taxon>
        <taxon>Embryophyta</taxon>
        <taxon>Tracheophyta</taxon>
        <taxon>Spermatophyta</taxon>
        <taxon>Magnoliopsida</taxon>
        <taxon>eudicotyledons</taxon>
        <taxon>Gunneridae</taxon>
        <taxon>Pentapetalae</taxon>
        <taxon>rosids</taxon>
        <taxon>fabids</taxon>
        <taxon>Fagales</taxon>
        <taxon>Juglandaceae</taxon>
        <taxon>Juglans</taxon>
    </lineage>
</organism>
<dbReference type="OrthoDB" id="910715at2759"/>
<protein>
    <submittedName>
        <fullName evidence="2">Uncharacterized protein LOC108986924</fullName>
    </submittedName>
</protein>
<dbReference type="Gramene" id="Jr08_14360_p1">
    <property type="protein sequence ID" value="cds.Jr08_14360_p1"/>
    <property type="gene ID" value="Jr08_14360"/>
</dbReference>
<sequence length="231" mass="27129">MTSDHCPMFIKFLKDPYSYGPSPFRFQQMWIEHQEFLDFVKNVWSEPTVGTGLDNLASKLKKVNVALREWNKQVFGRTNAHIAFLEEKVEGLEGTLQREWDVDAKRELVLASAELSSWRHREDMRLAQMAKIKWKMEGDRNSKFFYVWLANKRHKRIQGMRTPDGLEFNSPEAIHNGVVDYFVDFLKNTNQLRAFPDSSHLISSVIEEEDCVRLVVSLPWMKSMRLSLLFL</sequence>
<dbReference type="PANTHER" id="PTHR33710:SF13">
    <property type="entry name" value="ENDONUCLEASE_EXONUCLEASE_PHOSPHATASE FAMILY PROTEIN"/>
    <property type="match status" value="1"/>
</dbReference>
<name>A0A2I4E7A7_JUGRE</name>
<dbReference type="Proteomes" id="UP000235220">
    <property type="component" value="Chromosome 8"/>
</dbReference>
<keyword evidence="1" id="KW-1185">Reference proteome</keyword>
<evidence type="ECO:0000313" key="2">
    <source>
        <dbReference type="RefSeq" id="XP_018815284.1"/>
    </source>
</evidence>
<dbReference type="GeneID" id="108986924"/>